<dbReference type="AlphaFoldDB" id="A0AAW1QNG3"/>
<comment type="caution">
    <text evidence="1">The sequence shown here is derived from an EMBL/GenBank/DDBJ whole genome shotgun (WGS) entry which is preliminary data.</text>
</comment>
<name>A0AAW1QNG3_9CHLO</name>
<evidence type="ECO:0000313" key="2">
    <source>
        <dbReference type="Proteomes" id="UP001445335"/>
    </source>
</evidence>
<sequence length="196" mass="20989">MRARRLALAGAACSDVGVWTWESATAGNWSEERGAAEASAAAASRPRFVGESASHAAHGPQGKFGPGIACHRHDWDREEAPSALAGDASQSCYTTLYQLSFGEAQGRRVQELLWSGRKAVDHRVPRQTVHHALVERRQAAWRAEAARSPWETTAHEAAELAVLAGEGALAADMGAAKGGPCTKHFDKTWLRIGLRG</sequence>
<evidence type="ECO:0000313" key="1">
    <source>
        <dbReference type="EMBL" id="KAK9823036.1"/>
    </source>
</evidence>
<organism evidence="1 2">
    <name type="scientific">Elliptochloris bilobata</name>
    <dbReference type="NCBI Taxonomy" id="381761"/>
    <lineage>
        <taxon>Eukaryota</taxon>
        <taxon>Viridiplantae</taxon>
        <taxon>Chlorophyta</taxon>
        <taxon>core chlorophytes</taxon>
        <taxon>Trebouxiophyceae</taxon>
        <taxon>Trebouxiophyceae incertae sedis</taxon>
        <taxon>Elliptochloris clade</taxon>
        <taxon>Elliptochloris</taxon>
    </lineage>
</organism>
<keyword evidence="2" id="KW-1185">Reference proteome</keyword>
<dbReference type="Proteomes" id="UP001445335">
    <property type="component" value="Unassembled WGS sequence"/>
</dbReference>
<proteinExistence type="predicted"/>
<protein>
    <submittedName>
        <fullName evidence="1">Uncharacterized protein</fullName>
    </submittedName>
</protein>
<accession>A0AAW1QNG3</accession>
<dbReference type="EMBL" id="JALJOU010000080">
    <property type="protein sequence ID" value="KAK9823036.1"/>
    <property type="molecule type" value="Genomic_DNA"/>
</dbReference>
<reference evidence="1 2" key="1">
    <citation type="journal article" date="2024" name="Nat. Commun.">
        <title>Phylogenomics reveals the evolutionary origins of lichenization in chlorophyte algae.</title>
        <authorList>
            <person name="Puginier C."/>
            <person name="Libourel C."/>
            <person name="Otte J."/>
            <person name="Skaloud P."/>
            <person name="Haon M."/>
            <person name="Grisel S."/>
            <person name="Petersen M."/>
            <person name="Berrin J.G."/>
            <person name="Delaux P.M."/>
            <person name="Dal Grande F."/>
            <person name="Keller J."/>
        </authorList>
    </citation>
    <scope>NUCLEOTIDE SEQUENCE [LARGE SCALE GENOMIC DNA]</scope>
    <source>
        <strain evidence="1 2">SAG 245.80</strain>
    </source>
</reference>
<gene>
    <name evidence="1" type="ORF">WJX81_001791</name>
</gene>